<accession>A0A1Q8SWR1</accession>
<comment type="caution">
    <text evidence="4">The sequence shown here is derived from an EMBL/GenBank/DDBJ whole genome shotgun (WGS) entry which is preliminary data.</text>
</comment>
<dbReference type="Pfam" id="PF16697">
    <property type="entry name" value="Yop-YscD_cpl"/>
    <property type="match status" value="1"/>
</dbReference>
<dbReference type="RefSeq" id="WP_075568599.1">
    <property type="nucleotide sequence ID" value="NZ_MSDO01000002.1"/>
</dbReference>
<dbReference type="InterPro" id="IPR057770">
    <property type="entry name" value="YscD/Y4YQ_C"/>
</dbReference>
<reference evidence="4 5" key="1">
    <citation type="submission" date="2016-12" db="EMBL/GenBank/DDBJ databases">
        <title>Draft genome sequences of strains Salinicola socius SMB35, Salinicola sp. MH3R3-1 and Chromohalobacter sp. SMB17 from the Verkhnekamsk potash mining region of Russia.</title>
        <authorList>
            <person name="Mavrodi D.V."/>
            <person name="Olsson B.E."/>
            <person name="Korsakova E.S."/>
            <person name="Pyankova A."/>
            <person name="Mavrodi O.V."/>
            <person name="Plotnikova E.G."/>
        </authorList>
    </citation>
    <scope>NUCLEOTIDE SEQUENCE [LARGE SCALE GENOMIC DNA]</scope>
    <source>
        <strain evidence="4 5">SMB35</strain>
    </source>
</reference>
<evidence type="ECO:0000259" key="2">
    <source>
        <dbReference type="Pfam" id="PF21934"/>
    </source>
</evidence>
<dbReference type="STRING" id="404433.BTW07_02660"/>
<organism evidence="4 5">
    <name type="scientific">Salinicola socius</name>
    <dbReference type="NCBI Taxonomy" id="404433"/>
    <lineage>
        <taxon>Bacteria</taxon>
        <taxon>Pseudomonadati</taxon>
        <taxon>Pseudomonadota</taxon>
        <taxon>Gammaproteobacteria</taxon>
        <taxon>Oceanospirillales</taxon>
        <taxon>Halomonadaceae</taxon>
        <taxon>Salinicola</taxon>
    </lineage>
</organism>
<dbReference type="Proteomes" id="UP000186878">
    <property type="component" value="Unassembled WGS sequence"/>
</dbReference>
<proteinExistence type="predicted"/>
<evidence type="ECO:0000259" key="1">
    <source>
        <dbReference type="Pfam" id="PF16697"/>
    </source>
</evidence>
<evidence type="ECO:0008006" key="6">
    <source>
        <dbReference type="Google" id="ProtNLM"/>
    </source>
</evidence>
<evidence type="ECO:0000313" key="5">
    <source>
        <dbReference type="Proteomes" id="UP000186878"/>
    </source>
</evidence>
<dbReference type="Gene3D" id="2.60.200.20">
    <property type="match status" value="1"/>
</dbReference>
<dbReference type="OrthoDB" id="9806163at2"/>
<dbReference type="InterPro" id="IPR032030">
    <property type="entry name" value="YscD_cytoplasmic_dom"/>
</dbReference>
<name>A0A1Q8SWR1_9GAMM</name>
<dbReference type="SUPFAM" id="SSF49879">
    <property type="entry name" value="SMAD/FHA domain"/>
    <property type="match status" value="1"/>
</dbReference>
<evidence type="ECO:0000259" key="3">
    <source>
        <dbReference type="Pfam" id="PF23893"/>
    </source>
</evidence>
<feature type="domain" description="YscD-like Bon-like" evidence="2">
    <location>
        <begin position="193"/>
        <end position="252"/>
    </location>
</feature>
<dbReference type="Pfam" id="PF23893">
    <property type="entry name" value="Y4YQ_C"/>
    <property type="match status" value="1"/>
</dbReference>
<dbReference type="InterPro" id="IPR008984">
    <property type="entry name" value="SMAD_FHA_dom_sf"/>
</dbReference>
<dbReference type="EMBL" id="MSDO01000002">
    <property type="protein sequence ID" value="OLO05857.1"/>
    <property type="molecule type" value="Genomic_DNA"/>
</dbReference>
<gene>
    <name evidence="4" type="ORF">BTW07_02660</name>
</gene>
<feature type="domain" description="YscD/Y4YQ C-terminal" evidence="3">
    <location>
        <begin position="263"/>
        <end position="315"/>
    </location>
</feature>
<dbReference type="AlphaFoldDB" id="A0A1Q8SWR1"/>
<evidence type="ECO:0000313" key="4">
    <source>
        <dbReference type="EMBL" id="OLO05857.1"/>
    </source>
</evidence>
<dbReference type="InterPro" id="IPR053946">
    <property type="entry name" value="YscD_ppl_3rd"/>
</dbReference>
<feature type="domain" description="YscD cytoplasmic" evidence="1">
    <location>
        <begin position="20"/>
        <end position="108"/>
    </location>
</feature>
<keyword evidence="5" id="KW-1185">Reference proteome</keyword>
<protein>
    <recommendedName>
        <fullName evidence="6">YscD cytoplasmic domain-containing protein</fullName>
    </recommendedName>
</protein>
<dbReference type="Pfam" id="PF21934">
    <property type="entry name" value="Yop-YscD_ppl_3rd"/>
    <property type="match status" value="1"/>
</dbReference>
<sequence length="317" mass="33783">MESVTSSLASAREIVTTLTVTAGLHRGAAVDLTDTVCRIGSQDTADVLLSDAGIAPEHLVLRFHGRQMAVEAVGGDIVINGRTVTQGTGLRSELPAELCCGGVTLTLSRPEAPAIMPTLPRLPPLSPRWRTSLNRGATMLALVATLGVLAVYEFIDVNQAGANIGGYPLRAKLDPQVLEGVSQMVADARPGPAEALRQHLADAGLASLSVTDHGAYLSVSGDYAANQVDAWHQTQRWFDQHFGSHQVLLNTARPRVAPARPDLKLQAVWLGTNPYVIDNRGKRLYPGAALASGWVISAIQPEQVLLRRGDDQFALTL</sequence>